<reference evidence="2" key="1">
    <citation type="submission" date="2020-10" db="EMBL/GenBank/DDBJ databases">
        <authorList>
            <person name="Gilroy R."/>
        </authorList>
    </citation>
    <scope>NUCLEOTIDE SEQUENCE</scope>
    <source>
        <strain evidence="2">17213</strain>
    </source>
</reference>
<sequence length="207" mass="22563">MGVEELKFRNAGLTEREEPGAAPRRQADAESVNSFERALKEGRKGGDDNSQGFSQGGQGSAGDLSAIFSSLMSGSPSQAPGSADAAAQLQTGAAEQTELQDLADTLVDKILVSDPKYSQGSEIRLTLSTQSGLEGSEIVLRRDLQGLLAIEINCRRQEHFKKFVQLRPLLVDGLQRHESSEVRFILNDPEEENEAEDFSGPDRWPQF</sequence>
<feature type="compositionally biased region" description="Polar residues" evidence="1">
    <location>
        <begin position="67"/>
        <end position="80"/>
    </location>
</feature>
<accession>A0A9D9GUK6</accession>
<comment type="caution">
    <text evidence="2">The sequence shown here is derived from an EMBL/GenBank/DDBJ whole genome shotgun (WGS) entry which is preliminary data.</text>
</comment>
<protein>
    <recommendedName>
        <fullName evidence="4">Type III secretion system needle length determinant</fullName>
    </recommendedName>
</protein>
<dbReference type="Proteomes" id="UP000823631">
    <property type="component" value="Unassembled WGS sequence"/>
</dbReference>
<feature type="region of interest" description="Disordered" evidence="1">
    <location>
        <begin position="1"/>
        <end position="90"/>
    </location>
</feature>
<dbReference type="EMBL" id="JADINH010000169">
    <property type="protein sequence ID" value="MBO8416320.1"/>
    <property type="molecule type" value="Genomic_DNA"/>
</dbReference>
<evidence type="ECO:0000256" key="1">
    <source>
        <dbReference type="SAM" id="MobiDB-lite"/>
    </source>
</evidence>
<evidence type="ECO:0008006" key="4">
    <source>
        <dbReference type="Google" id="ProtNLM"/>
    </source>
</evidence>
<feature type="compositionally biased region" description="Acidic residues" evidence="1">
    <location>
        <begin position="188"/>
        <end position="199"/>
    </location>
</feature>
<reference evidence="2" key="2">
    <citation type="journal article" date="2021" name="PeerJ">
        <title>Extensive microbial diversity within the chicken gut microbiome revealed by metagenomics and culture.</title>
        <authorList>
            <person name="Gilroy R."/>
            <person name="Ravi A."/>
            <person name="Getino M."/>
            <person name="Pursley I."/>
            <person name="Horton D.L."/>
            <person name="Alikhan N.F."/>
            <person name="Baker D."/>
            <person name="Gharbi K."/>
            <person name="Hall N."/>
            <person name="Watson M."/>
            <person name="Adriaenssens E.M."/>
            <person name="Foster-Nyarko E."/>
            <person name="Jarju S."/>
            <person name="Secka A."/>
            <person name="Antonio M."/>
            <person name="Oren A."/>
            <person name="Chaudhuri R.R."/>
            <person name="La Ragione R."/>
            <person name="Hildebrand F."/>
            <person name="Pallen M.J."/>
        </authorList>
    </citation>
    <scope>NUCLEOTIDE SEQUENCE</scope>
    <source>
        <strain evidence="2">17213</strain>
    </source>
</reference>
<feature type="region of interest" description="Disordered" evidence="1">
    <location>
        <begin position="187"/>
        <end position="207"/>
    </location>
</feature>
<feature type="compositionally biased region" description="Basic and acidic residues" evidence="1">
    <location>
        <begin position="1"/>
        <end position="19"/>
    </location>
</feature>
<name>A0A9D9GUK6_9GAMM</name>
<evidence type="ECO:0000313" key="2">
    <source>
        <dbReference type="EMBL" id="MBO8416320.1"/>
    </source>
</evidence>
<dbReference type="AlphaFoldDB" id="A0A9D9GUK6"/>
<proteinExistence type="predicted"/>
<feature type="compositionally biased region" description="Basic and acidic residues" evidence="1">
    <location>
        <begin position="37"/>
        <end position="47"/>
    </location>
</feature>
<gene>
    <name evidence="2" type="ORF">IAB19_08080</name>
</gene>
<evidence type="ECO:0000313" key="3">
    <source>
        <dbReference type="Proteomes" id="UP000823631"/>
    </source>
</evidence>
<organism evidence="2 3">
    <name type="scientific">Candidatus Avisuccinivibrio stercorigallinarum</name>
    <dbReference type="NCBI Taxonomy" id="2840704"/>
    <lineage>
        <taxon>Bacteria</taxon>
        <taxon>Pseudomonadati</taxon>
        <taxon>Pseudomonadota</taxon>
        <taxon>Gammaproteobacteria</taxon>
        <taxon>Aeromonadales</taxon>
        <taxon>Succinivibrionaceae</taxon>
        <taxon>Succinivibrionaceae incertae sedis</taxon>
        <taxon>Candidatus Avisuccinivibrio</taxon>
    </lineage>
</organism>